<dbReference type="SUPFAM" id="SSF51182">
    <property type="entry name" value="RmlC-like cupins"/>
    <property type="match status" value="1"/>
</dbReference>
<dbReference type="AlphaFoldDB" id="A0A1F4UQ36"/>
<dbReference type="EMBL" id="MEUX01000022">
    <property type="protein sequence ID" value="OGC47065.1"/>
    <property type="molecule type" value="Genomic_DNA"/>
</dbReference>
<proteinExistence type="predicted"/>
<dbReference type="Proteomes" id="UP000176444">
    <property type="component" value="Unassembled WGS sequence"/>
</dbReference>
<gene>
    <name evidence="1" type="ORF">A2713_01745</name>
</gene>
<organism evidence="1 2">
    <name type="scientific">candidate division WWE3 bacterium RIFCSPHIGHO2_01_FULL_35_17</name>
    <dbReference type="NCBI Taxonomy" id="1802614"/>
    <lineage>
        <taxon>Bacteria</taxon>
        <taxon>Katanobacteria</taxon>
    </lineage>
</organism>
<protein>
    <submittedName>
        <fullName evidence="1">Uncharacterized protein</fullName>
    </submittedName>
</protein>
<reference evidence="1 2" key="1">
    <citation type="journal article" date="2016" name="Nat. Commun.">
        <title>Thousands of microbial genomes shed light on interconnected biogeochemical processes in an aquifer system.</title>
        <authorList>
            <person name="Anantharaman K."/>
            <person name="Brown C.T."/>
            <person name="Hug L.A."/>
            <person name="Sharon I."/>
            <person name="Castelle C.J."/>
            <person name="Probst A.J."/>
            <person name="Thomas B.C."/>
            <person name="Singh A."/>
            <person name="Wilkins M.J."/>
            <person name="Karaoz U."/>
            <person name="Brodie E.L."/>
            <person name="Williams K.H."/>
            <person name="Hubbard S.S."/>
            <person name="Banfield J.F."/>
        </authorList>
    </citation>
    <scope>NUCLEOTIDE SEQUENCE [LARGE SCALE GENOMIC DNA]</scope>
</reference>
<dbReference type="InterPro" id="IPR014710">
    <property type="entry name" value="RmlC-like_jellyroll"/>
</dbReference>
<dbReference type="InterPro" id="IPR011051">
    <property type="entry name" value="RmlC_Cupin_sf"/>
</dbReference>
<dbReference type="Gene3D" id="2.60.120.10">
    <property type="entry name" value="Jelly Rolls"/>
    <property type="match status" value="1"/>
</dbReference>
<comment type="caution">
    <text evidence="1">The sequence shown here is derived from an EMBL/GenBank/DDBJ whole genome shotgun (WGS) entry which is preliminary data.</text>
</comment>
<dbReference type="CDD" id="cd02208">
    <property type="entry name" value="cupin_RmlC-like"/>
    <property type="match status" value="1"/>
</dbReference>
<name>A0A1F4UQ36_UNCKA</name>
<evidence type="ECO:0000313" key="1">
    <source>
        <dbReference type="EMBL" id="OGC47065.1"/>
    </source>
</evidence>
<evidence type="ECO:0000313" key="2">
    <source>
        <dbReference type="Proteomes" id="UP000176444"/>
    </source>
</evidence>
<sequence length="324" mass="36708">MVKPKIIFKRETKWEKTKHNYLKTALRTIGIPQNIKFEVISLPIGMKMFPHFHSHKDEFLSPIQGSGTIKVAGLSEIEFDHGILGVFIPRGFTHEIEPGANGISYLVVAYTDGDITVPSIAATSSRYQYGIYPVQNEMGQKVALGPMGYIKRWQHENKPSDQEQYIARSVSIKDDVKIIIFYGNGIIVGSALVGRSEGYDLEKTQAMVAYGEGDPNKINPDDVWINYQSWECLPSESPFAFDKIGLGLIWEAFVASTKDAFPKTNGVVVRSRHAENWRYVYPPPWELVSQIDLRGFEWDDPDGRHFGGYDERFSQYGILRLPLV</sequence>
<accession>A0A1F4UQ36</accession>